<proteinExistence type="predicted"/>
<gene>
    <name evidence="1" type="ORF">HNR53_003149</name>
</gene>
<keyword evidence="2" id="KW-1185">Reference proteome</keyword>
<evidence type="ECO:0000313" key="1">
    <source>
        <dbReference type="EMBL" id="MBB6446490.1"/>
    </source>
</evidence>
<name>A0A7X0HTE4_9BACI</name>
<evidence type="ECO:0000313" key="2">
    <source>
        <dbReference type="Proteomes" id="UP000531594"/>
    </source>
</evidence>
<protein>
    <submittedName>
        <fullName evidence="1">Uncharacterized protein</fullName>
    </submittedName>
</protein>
<dbReference type="AlphaFoldDB" id="A0A7X0HTE4"/>
<dbReference type="EMBL" id="JACHGK010000011">
    <property type="protein sequence ID" value="MBB6446490.1"/>
    <property type="molecule type" value="Genomic_DNA"/>
</dbReference>
<dbReference type="Proteomes" id="UP000531594">
    <property type="component" value="Unassembled WGS sequence"/>
</dbReference>
<accession>A0A7X0HTE4</accession>
<sequence length="38" mass="4791">MNFKKATLQQLYYLARFTEYRYDSLFELDRRVYGYGRD</sequence>
<organism evidence="1 2">
    <name type="scientific">Bacillus benzoevorans</name>
    <dbReference type="NCBI Taxonomy" id="1456"/>
    <lineage>
        <taxon>Bacteria</taxon>
        <taxon>Bacillati</taxon>
        <taxon>Bacillota</taxon>
        <taxon>Bacilli</taxon>
        <taxon>Bacillales</taxon>
        <taxon>Bacillaceae</taxon>
        <taxon>Bacillus</taxon>
    </lineage>
</organism>
<reference evidence="1 2" key="1">
    <citation type="submission" date="2020-08" db="EMBL/GenBank/DDBJ databases">
        <title>Genomic Encyclopedia of Type Strains, Phase IV (KMG-IV): sequencing the most valuable type-strain genomes for metagenomic binning, comparative biology and taxonomic classification.</title>
        <authorList>
            <person name="Goeker M."/>
        </authorList>
    </citation>
    <scope>NUCLEOTIDE SEQUENCE [LARGE SCALE GENOMIC DNA]</scope>
    <source>
        <strain evidence="1 2">DSM 5391</strain>
    </source>
</reference>
<comment type="caution">
    <text evidence="1">The sequence shown here is derived from an EMBL/GenBank/DDBJ whole genome shotgun (WGS) entry which is preliminary data.</text>
</comment>